<dbReference type="OrthoDB" id="8910666at2"/>
<sequence length="108" mass="12353">MFAKKHLGKWIVIVLASSSMTAYASTEKEQLAQAIKQLEAAELSLKRAEQLAKTSPKTREFFNYEAIRHDMNIVKRGITQYINPARAMPRDPKALRTLTEDYTKLRGQ</sequence>
<feature type="signal peptide" evidence="2">
    <location>
        <begin position="1"/>
        <end position="24"/>
    </location>
</feature>
<dbReference type="Pfam" id="PF09686">
    <property type="entry name" value="Plasmid_RAQPRD"/>
    <property type="match status" value="1"/>
</dbReference>
<reference evidence="3 4" key="1">
    <citation type="submission" date="2018-06" db="EMBL/GenBank/DDBJ databases">
        <authorList>
            <consortium name="Pathogen Informatics"/>
            <person name="Doyle S."/>
        </authorList>
    </citation>
    <scope>NUCLEOTIDE SEQUENCE [LARGE SCALE GENOMIC DNA]</scope>
    <source>
        <strain evidence="3 4">NCTC10801</strain>
    </source>
</reference>
<feature type="chain" id="PRO_5016632296" evidence="2">
    <location>
        <begin position="25"/>
        <end position="108"/>
    </location>
</feature>
<dbReference type="AlphaFoldDB" id="A0A380U2K2"/>
<dbReference type="Proteomes" id="UP000254649">
    <property type="component" value="Unassembled WGS sequence"/>
</dbReference>
<accession>A0A380U2K2</accession>
<evidence type="ECO:0000313" key="4">
    <source>
        <dbReference type="Proteomes" id="UP000254649"/>
    </source>
</evidence>
<evidence type="ECO:0000256" key="2">
    <source>
        <dbReference type="SAM" id="SignalP"/>
    </source>
</evidence>
<evidence type="ECO:0000313" key="3">
    <source>
        <dbReference type="EMBL" id="SUT95382.1"/>
    </source>
</evidence>
<proteinExistence type="predicted"/>
<keyword evidence="2" id="KW-0732">Signal</keyword>
<dbReference type="InterPro" id="IPR019110">
    <property type="entry name" value="Uncharacterised_RAQPRD"/>
</dbReference>
<name>A0A380U2K2_9PAST</name>
<gene>
    <name evidence="3" type="ORF">NCTC10801_02455</name>
</gene>
<keyword evidence="1" id="KW-0175">Coiled coil</keyword>
<feature type="coiled-coil region" evidence="1">
    <location>
        <begin position="24"/>
        <end position="51"/>
    </location>
</feature>
<evidence type="ECO:0000256" key="1">
    <source>
        <dbReference type="SAM" id="Coils"/>
    </source>
</evidence>
<protein>
    <submittedName>
        <fullName evidence="3">Integrative conjugative element protein, RAQPRD family</fullName>
    </submittedName>
</protein>
<dbReference type="NCBIfam" id="TIGR01690">
    <property type="entry name" value="ICE_RAQPRD"/>
    <property type="match status" value="1"/>
</dbReference>
<organism evidence="3 4">
    <name type="scientific">[Actinobacillus] rossii</name>
    <dbReference type="NCBI Taxonomy" id="123820"/>
    <lineage>
        <taxon>Bacteria</taxon>
        <taxon>Pseudomonadati</taxon>
        <taxon>Pseudomonadota</taxon>
        <taxon>Gammaproteobacteria</taxon>
        <taxon>Pasteurellales</taxon>
        <taxon>Pasteurellaceae</taxon>
    </lineage>
</organism>
<dbReference type="EMBL" id="UFRQ01000003">
    <property type="protein sequence ID" value="SUT95382.1"/>
    <property type="molecule type" value="Genomic_DNA"/>
</dbReference>
<keyword evidence="4" id="KW-1185">Reference proteome</keyword>